<protein>
    <submittedName>
        <fullName evidence="2">Uncharacterized protein</fullName>
    </submittedName>
</protein>
<organism evidence="2 3">
    <name type="scientific">Natrarchaeobaculum sulfurireducens</name>
    <dbReference type="NCBI Taxonomy" id="2044521"/>
    <lineage>
        <taxon>Archaea</taxon>
        <taxon>Methanobacteriati</taxon>
        <taxon>Methanobacteriota</taxon>
        <taxon>Stenosarchaea group</taxon>
        <taxon>Halobacteria</taxon>
        <taxon>Halobacteriales</taxon>
        <taxon>Natrialbaceae</taxon>
        <taxon>Natrarchaeobaculum</taxon>
    </lineage>
</organism>
<sequence>MACIVAVAMLGAGAGGAAAADDPDASNGTTHALENDEGLYLVFGAADDMTLEEYIEEHASGGEVDAEVTQYQDVDQVNINQQGNATSISIDGGEATAVQEASQYNDNEQFGDASAQNVQGDETQFDDVGDVTIIMGNGDGQQFDGWGVADKKGDKAEVDGDQEAEAVVTQVQEVGQLNYNEQNTAFAIAENESEATALQQSHQENQNLQQGVANATNVYMGNGEFADKTGDHAKSDDSPGADQVASAEVAQGQAIDQTNYNEQDGAVAIAVGEDSAATAIQLTDQTNLNEQLGEADATNVLTSMDGMNVAIAGADNTDVVDTDSVVEEFGEDKDDKDHHKKGDDEQLQSATSEVSQEQRAEQMNVNLQNTAFAYATNESEATAVQLAHQTNLNAQVGFADALNVYAGPTHMYENAMVTETTSVTVGGDDVDGLEGISYDYDAKQTNDPEQHASAQLEQVQFINQENVNEQQAAIAVAENGNSSDSAQVSMQENENIQFGSVSATNVWAGA</sequence>
<proteinExistence type="predicted"/>
<dbReference type="KEGG" id="nag:AArcMg_2283"/>
<dbReference type="Proteomes" id="UP000258613">
    <property type="component" value="Chromosome"/>
</dbReference>
<evidence type="ECO:0000313" key="2">
    <source>
        <dbReference type="EMBL" id="AXR82280.1"/>
    </source>
</evidence>
<feature type="region of interest" description="Disordered" evidence="1">
    <location>
        <begin position="222"/>
        <end position="241"/>
    </location>
</feature>
<feature type="region of interest" description="Disordered" evidence="1">
    <location>
        <begin position="329"/>
        <end position="356"/>
    </location>
</feature>
<evidence type="ECO:0000256" key="1">
    <source>
        <dbReference type="SAM" id="MobiDB-lite"/>
    </source>
</evidence>
<dbReference type="EMBL" id="CP027033">
    <property type="protein sequence ID" value="AXR82280.1"/>
    <property type="molecule type" value="Genomic_DNA"/>
</dbReference>
<name>A0A346PRY5_9EURY</name>
<evidence type="ECO:0000313" key="3">
    <source>
        <dbReference type="Proteomes" id="UP000258613"/>
    </source>
</evidence>
<dbReference type="OrthoDB" id="202842at2157"/>
<dbReference type="AlphaFoldDB" id="A0A346PRY5"/>
<feature type="compositionally biased region" description="Basic and acidic residues" evidence="1">
    <location>
        <begin position="225"/>
        <end position="237"/>
    </location>
</feature>
<accession>A0A346PRY5</accession>
<gene>
    <name evidence="2" type="ORF">AArcMg_2283</name>
</gene>
<feature type="compositionally biased region" description="Basic and acidic residues" evidence="1">
    <location>
        <begin position="333"/>
        <end position="344"/>
    </location>
</feature>
<keyword evidence="3" id="KW-1185">Reference proteome</keyword>
<reference evidence="3" key="1">
    <citation type="submission" date="2018-02" db="EMBL/GenBank/DDBJ databases">
        <title>Phenotypic and genomic properties of facultatively anaerobic sulfur-reducing natronoarchaea from hypersaline soda lakes.</title>
        <authorList>
            <person name="Sorokin D.Y."/>
            <person name="Kublanov I.V."/>
            <person name="Roman P."/>
            <person name="Sinninghe Damste J.S."/>
            <person name="Golyshin P.N."/>
            <person name="Rojo D."/>
            <person name="Ciordia S."/>
            <person name="Mena M.D.C."/>
            <person name="Ferrer M."/>
            <person name="Messina E."/>
            <person name="Smedile F."/>
            <person name="La Spada G."/>
            <person name="La Cono V."/>
            <person name="Yakimov M.M."/>
        </authorList>
    </citation>
    <scope>NUCLEOTIDE SEQUENCE [LARGE SCALE GENOMIC DNA]</scope>
    <source>
        <strain evidence="3">AArc-Mg</strain>
    </source>
</reference>
<feature type="compositionally biased region" description="Polar residues" evidence="1">
    <location>
        <begin position="347"/>
        <end position="356"/>
    </location>
</feature>